<evidence type="ECO:0000256" key="2">
    <source>
        <dbReference type="ARBA" id="ARBA00022475"/>
    </source>
</evidence>
<keyword evidence="5 6" id="KW-0472">Membrane</keyword>
<dbReference type="RefSeq" id="WP_127071458.1">
    <property type="nucleotide sequence ID" value="NZ_BMKB01000011.1"/>
</dbReference>
<comment type="caution">
    <text evidence="7">The sequence shown here is derived from an EMBL/GenBank/DDBJ whole genome shotgun (WGS) entry which is preliminary data.</text>
</comment>
<keyword evidence="3 6" id="KW-0812">Transmembrane</keyword>
<evidence type="ECO:0000256" key="3">
    <source>
        <dbReference type="ARBA" id="ARBA00022692"/>
    </source>
</evidence>
<gene>
    <name evidence="7" type="ORF">GCM10011499_38020</name>
</gene>
<feature type="transmembrane region" description="Helical" evidence="6">
    <location>
        <begin position="147"/>
        <end position="171"/>
    </location>
</feature>
<dbReference type="PANTHER" id="PTHR30086:SF20">
    <property type="entry name" value="ARGININE EXPORTER PROTEIN ARGO-RELATED"/>
    <property type="match status" value="1"/>
</dbReference>
<keyword evidence="8" id="KW-1185">Reference proteome</keyword>
<evidence type="ECO:0000256" key="4">
    <source>
        <dbReference type="ARBA" id="ARBA00022989"/>
    </source>
</evidence>
<feature type="transmembrane region" description="Helical" evidence="6">
    <location>
        <begin position="38"/>
        <end position="59"/>
    </location>
</feature>
<evidence type="ECO:0000256" key="6">
    <source>
        <dbReference type="SAM" id="Phobius"/>
    </source>
</evidence>
<protein>
    <submittedName>
        <fullName evidence="7">Amino acid transporter</fullName>
    </submittedName>
</protein>
<dbReference type="GO" id="GO:0005886">
    <property type="term" value="C:plasma membrane"/>
    <property type="evidence" value="ECO:0007669"/>
    <property type="project" value="UniProtKB-SubCell"/>
</dbReference>
<keyword evidence="2" id="KW-1003">Cell membrane</keyword>
<feature type="transmembrane region" description="Helical" evidence="6">
    <location>
        <begin position="183"/>
        <end position="201"/>
    </location>
</feature>
<dbReference type="OrthoDB" id="5638726at2"/>
<feature type="transmembrane region" description="Helical" evidence="6">
    <location>
        <begin position="6"/>
        <end position="26"/>
    </location>
</feature>
<name>A0A916RP93_9HYPH</name>
<evidence type="ECO:0000256" key="1">
    <source>
        <dbReference type="ARBA" id="ARBA00004651"/>
    </source>
</evidence>
<dbReference type="InterPro" id="IPR001123">
    <property type="entry name" value="LeuE-type"/>
</dbReference>
<evidence type="ECO:0000313" key="8">
    <source>
        <dbReference type="Proteomes" id="UP000596977"/>
    </source>
</evidence>
<dbReference type="PANTHER" id="PTHR30086">
    <property type="entry name" value="ARGININE EXPORTER PROTEIN ARGO"/>
    <property type="match status" value="1"/>
</dbReference>
<dbReference type="Pfam" id="PF01810">
    <property type="entry name" value="LysE"/>
    <property type="match status" value="1"/>
</dbReference>
<dbReference type="EMBL" id="BMKB01000011">
    <property type="protein sequence ID" value="GGA64024.1"/>
    <property type="molecule type" value="Genomic_DNA"/>
</dbReference>
<dbReference type="Proteomes" id="UP000596977">
    <property type="component" value="Unassembled WGS sequence"/>
</dbReference>
<comment type="subcellular location">
    <subcellularLocation>
        <location evidence="1">Cell membrane</location>
        <topology evidence="1">Multi-pass membrane protein</topology>
    </subcellularLocation>
</comment>
<reference evidence="7 8" key="1">
    <citation type="journal article" date="2014" name="Int. J. Syst. Evol. Microbiol.">
        <title>Complete genome sequence of Corynebacterium casei LMG S-19264T (=DSM 44701T), isolated from a smear-ripened cheese.</title>
        <authorList>
            <consortium name="US DOE Joint Genome Institute (JGI-PGF)"/>
            <person name="Walter F."/>
            <person name="Albersmeier A."/>
            <person name="Kalinowski J."/>
            <person name="Ruckert C."/>
        </authorList>
    </citation>
    <scope>NUCLEOTIDE SEQUENCE [LARGE SCALE GENOMIC DNA]</scope>
    <source>
        <strain evidence="7 8">CGMCC 1.15896</strain>
    </source>
</reference>
<evidence type="ECO:0000313" key="7">
    <source>
        <dbReference type="EMBL" id="GGA64024.1"/>
    </source>
</evidence>
<evidence type="ECO:0000256" key="5">
    <source>
        <dbReference type="ARBA" id="ARBA00023136"/>
    </source>
</evidence>
<proteinExistence type="predicted"/>
<dbReference type="AlphaFoldDB" id="A0A916RP93"/>
<keyword evidence="4 6" id="KW-1133">Transmembrane helix</keyword>
<sequence>MNPSIFLTGLGMGLSLIVAIGAQNAFVLRQGLKGEHVLAVSLTCAVSDAVLIVIGVTSFGRIAAWLPWVDPVMRIGGAAFLAWYGARSMMSALRSTSTLSVESDQATKPLLPTLLTCLALTWLNPHVYLDTVVLLGSISTQFGGQQFAFAAGAVTGSFMFFFALGFGASLLRPIFAQPAAWRILEVVIALVMWAIALKLITGS</sequence>
<feature type="transmembrane region" description="Helical" evidence="6">
    <location>
        <begin position="65"/>
        <end position="86"/>
    </location>
</feature>
<organism evidence="7 8">
    <name type="scientific">Pelagibacterium lentulum</name>
    <dbReference type="NCBI Taxonomy" id="2029865"/>
    <lineage>
        <taxon>Bacteria</taxon>
        <taxon>Pseudomonadati</taxon>
        <taxon>Pseudomonadota</taxon>
        <taxon>Alphaproteobacteria</taxon>
        <taxon>Hyphomicrobiales</taxon>
        <taxon>Devosiaceae</taxon>
        <taxon>Pelagibacterium</taxon>
    </lineage>
</organism>
<dbReference type="GO" id="GO:0015171">
    <property type="term" value="F:amino acid transmembrane transporter activity"/>
    <property type="evidence" value="ECO:0007669"/>
    <property type="project" value="TreeGrafter"/>
</dbReference>
<accession>A0A916RP93</accession>